<dbReference type="InterPro" id="IPR050109">
    <property type="entry name" value="HTH-type_TetR-like_transc_reg"/>
</dbReference>
<evidence type="ECO:0000259" key="2">
    <source>
        <dbReference type="PROSITE" id="PS50977"/>
    </source>
</evidence>
<dbReference type="GO" id="GO:0000976">
    <property type="term" value="F:transcription cis-regulatory region binding"/>
    <property type="evidence" value="ECO:0007669"/>
    <property type="project" value="TreeGrafter"/>
</dbReference>
<dbReference type="PRINTS" id="PR00455">
    <property type="entry name" value="HTHTETR"/>
</dbReference>
<sequence>MSTIRQTLTADDWAEAALDALAEDGVRAVAVEPLARRLGVTKGSFYWHFSSRRMLLQAALALWERRETDEVLARAAEETDPRKRLARLFREADGSRRAGRLYLALANATDSPLITEVVRRVMAHRLAFLRECYAAMGADAETAAARAAMAYSMFLGMLQLRRDAPEAIPEGERFHEYMHLVGEALIPGYERALVRR</sequence>
<reference evidence="3" key="1">
    <citation type="submission" date="2019-06" db="EMBL/GenBank/DDBJ databases">
        <authorList>
            <person name="Murdoch R.W."/>
            <person name="Fathepure B."/>
        </authorList>
    </citation>
    <scope>NUCLEOTIDE SEQUENCE</scope>
</reference>
<dbReference type="PROSITE" id="PS50977">
    <property type="entry name" value="HTH_TETR_2"/>
    <property type="match status" value="1"/>
</dbReference>
<accession>A0A5B8RBE5</accession>
<keyword evidence="1" id="KW-0238">DNA-binding</keyword>
<proteinExistence type="predicted"/>
<dbReference type="Pfam" id="PF00440">
    <property type="entry name" value="TetR_N"/>
    <property type="match status" value="1"/>
</dbReference>
<evidence type="ECO:0000313" key="3">
    <source>
        <dbReference type="EMBL" id="QEA04672.1"/>
    </source>
</evidence>
<name>A0A5B8RBE5_9ZZZZ</name>
<dbReference type="InterPro" id="IPR001647">
    <property type="entry name" value="HTH_TetR"/>
</dbReference>
<dbReference type="EMBL" id="MN079087">
    <property type="protein sequence ID" value="QEA04672.1"/>
    <property type="molecule type" value="Genomic_DNA"/>
</dbReference>
<evidence type="ECO:0000256" key="1">
    <source>
        <dbReference type="ARBA" id="ARBA00023125"/>
    </source>
</evidence>
<feature type="domain" description="HTH tetR-type" evidence="2">
    <location>
        <begin position="7"/>
        <end position="67"/>
    </location>
</feature>
<dbReference type="PANTHER" id="PTHR30055">
    <property type="entry name" value="HTH-TYPE TRANSCRIPTIONAL REGULATOR RUTR"/>
    <property type="match status" value="1"/>
</dbReference>
<protein>
    <recommendedName>
        <fullName evidence="2">HTH tetR-type domain-containing protein</fullName>
    </recommendedName>
</protein>
<dbReference type="InterPro" id="IPR009057">
    <property type="entry name" value="Homeodomain-like_sf"/>
</dbReference>
<gene>
    <name evidence="3" type="ORF">KBTEX_00980</name>
</gene>
<dbReference type="GO" id="GO:0003700">
    <property type="term" value="F:DNA-binding transcription factor activity"/>
    <property type="evidence" value="ECO:0007669"/>
    <property type="project" value="TreeGrafter"/>
</dbReference>
<organism evidence="3">
    <name type="scientific">uncultured organism</name>
    <dbReference type="NCBI Taxonomy" id="155900"/>
    <lineage>
        <taxon>unclassified sequences</taxon>
        <taxon>environmental samples</taxon>
    </lineage>
</organism>
<dbReference type="PANTHER" id="PTHR30055:SF237">
    <property type="entry name" value="TRANSCRIPTIONAL REPRESSOR MCE3R"/>
    <property type="match status" value="1"/>
</dbReference>
<dbReference type="AlphaFoldDB" id="A0A5B8RBE5"/>
<dbReference type="Gene3D" id="1.10.357.10">
    <property type="entry name" value="Tetracycline Repressor, domain 2"/>
    <property type="match status" value="1"/>
</dbReference>
<dbReference type="SUPFAM" id="SSF46689">
    <property type="entry name" value="Homeodomain-like"/>
    <property type="match status" value="1"/>
</dbReference>
<dbReference type="InterPro" id="IPR036271">
    <property type="entry name" value="Tet_transcr_reg_TetR-rel_C_sf"/>
</dbReference>
<dbReference type="SUPFAM" id="SSF48498">
    <property type="entry name" value="Tetracyclin repressor-like, C-terminal domain"/>
    <property type="match status" value="1"/>
</dbReference>